<gene>
    <name evidence="1" type="ORF">TTHERM_00419780</name>
</gene>
<dbReference type="EMBL" id="GG662536">
    <property type="protein sequence ID" value="EAR85575.2"/>
    <property type="molecule type" value="Genomic_DNA"/>
</dbReference>
<dbReference type="InParanoid" id="I7M6P3"/>
<dbReference type="GeneID" id="7824478"/>
<dbReference type="Proteomes" id="UP000009168">
    <property type="component" value="Unassembled WGS sequence"/>
</dbReference>
<dbReference type="RefSeq" id="XP_001033238.2">
    <property type="nucleotide sequence ID" value="XM_001033238.2"/>
</dbReference>
<name>I7M6P3_TETTS</name>
<reference evidence="2" key="1">
    <citation type="journal article" date="2006" name="PLoS Biol.">
        <title>Macronuclear genome sequence of the ciliate Tetrahymena thermophila, a model eukaryote.</title>
        <authorList>
            <person name="Eisen J.A."/>
            <person name="Coyne R.S."/>
            <person name="Wu M."/>
            <person name="Wu D."/>
            <person name="Thiagarajan M."/>
            <person name="Wortman J.R."/>
            <person name="Badger J.H."/>
            <person name="Ren Q."/>
            <person name="Amedeo P."/>
            <person name="Jones K.M."/>
            <person name="Tallon L.J."/>
            <person name="Delcher A.L."/>
            <person name="Salzberg S.L."/>
            <person name="Silva J.C."/>
            <person name="Haas B.J."/>
            <person name="Majoros W.H."/>
            <person name="Farzad M."/>
            <person name="Carlton J.M."/>
            <person name="Smith R.K. Jr."/>
            <person name="Garg J."/>
            <person name="Pearlman R.E."/>
            <person name="Karrer K.M."/>
            <person name="Sun L."/>
            <person name="Manning G."/>
            <person name="Elde N.C."/>
            <person name="Turkewitz A.P."/>
            <person name="Asai D.J."/>
            <person name="Wilkes D.E."/>
            <person name="Wang Y."/>
            <person name="Cai H."/>
            <person name="Collins K."/>
            <person name="Stewart B.A."/>
            <person name="Lee S.R."/>
            <person name="Wilamowska K."/>
            <person name="Weinberg Z."/>
            <person name="Ruzzo W.L."/>
            <person name="Wloga D."/>
            <person name="Gaertig J."/>
            <person name="Frankel J."/>
            <person name="Tsao C.-C."/>
            <person name="Gorovsky M.A."/>
            <person name="Keeling P.J."/>
            <person name="Waller R.F."/>
            <person name="Patron N.J."/>
            <person name="Cherry J.M."/>
            <person name="Stover N.A."/>
            <person name="Krieger C.J."/>
            <person name="del Toro C."/>
            <person name="Ryder H.F."/>
            <person name="Williamson S.C."/>
            <person name="Barbeau R.A."/>
            <person name="Hamilton E.P."/>
            <person name="Orias E."/>
        </authorList>
    </citation>
    <scope>NUCLEOTIDE SEQUENCE [LARGE SCALE GENOMIC DNA]</scope>
    <source>
        <strain evidence="2">SB210</strain>
    </source>
</reference>
<evidence type="ECO:0000313" key="2">
    <source>
        <dbReference type="Proteomes" id="UP000009168"/>
    </source>
</evidence>
<evidence type="ECO:0008006" key="3">
    <source>
        <dbReference type="Google" id="ProtNLM"/>
    </source>
</evidence>
<evidence type="ECO:0000313" key="1">
    <source>
        <dbReference type="EMBL" id="EAR85575.2"/>
    </source>
</evidence>
<dbReference type="SUPFAM" id="SSF52047">
    <property type="entry name" value="RNI-like"/>
    <property type="match status" value="1"/>
</dbReference>
<organism evidence="1 2">
    <name type="scientific">Tetrahymena thermophila (strain SB210)</name>
    <dbReference type="NCBI Taxonomy" id="312017"/>
    <lineage>
        <taxon>Eukaryota</taxon>
        <taxon>Sar</taxon>
        <taxon>Alveolata</taxon>
        <taxon>Ciliophora</taxon>
        <taxon>Intramacronucleata</taxon>
        <taxon>Oligohymenophorea</taxon>
        <taxon>Hymenostomatida</taxon>
        <taxon>Tetrahymenina</taxon>
        <taxon>Tetrahymenidae</taxon>
        <taxon>Tetrahymena</taxon>
    </lineage>
</organism>
<accession>I7M6P3</accession>
<dbReference type="AlphaFoldDB" id="I7M6P3"/>
<keyword evidence="2" id="KW-1185">Reference proteome</keyword>
<sequence>MNTVFTSDLTINQEMVTQYFSTQLILKERINYLQSYGDKILSIKIGQQFYIYTNIDNLQNSLKKTINANELLIQMFKSNEGCILLQEVCQASKNLKIIEIQELNFLSNDLVDLLKNQDQLQSLDLQFAVHSQEMKKQVQDFKYLCDSLPDFKNLQTLKITIQNVDASSFFDSFKKISQLKELQLIFEEQKIVQKRFKQLQDNIVSQNQLKSLMLSFIGCTIPEESAYGFFTAIKKAGFNLLQFGFAASFKADEKLFSLIQQFISSQKELNILEISGFLFKDKLLESFSKLLTTRKTLQNLTVDYYGNNLRNISLSQLATSLSKLKEIRNLKILFDESTFSGESTIEFGEALKSLPELKDLRLEFPGRLREDSVYDFSNLIAKCQQLSYLYIYFSRYGQTNFVEIVSEIAGQTIFNNKKLKIRSTQCSNVTFSSGFYNYYLVQLVIGYHFHNIEYLQIKQIPCHKSDLDFQQKVKNQLQLLIEKCNSLKAIIYSTSSYQCIDEKIYNLIQNNIKTLEIVELYHHIDDKLFKILTNQPNLLVLKFVPLFYLSVNLDLYFKAFPKLLSISTNTVQLEIDFNQALSYFQSDALLENISDTSAKKNDLNALVYEYTIFRKRTQLSINTYIKYIKQHLIYKQDLSHFDLWCDL</sequence>
<proteinExistence type="predicted"/>
<dbReference type="InterPro" id="IPR032675">
    <property type="entry name" value="LRR_dom_sf"/>
</dbReference>
<protein>
    <recommendedName>
        <fullName evidence="3">Kinase domain protein</fullName>
    </recommendedName>
</protein>
<dbReference type="KEGG" id="tet:TTHERM_00419780"/>
<dbReference type="Gene3D" id="3.80.10.10">
    <property type="entry name" value="Ribonuclease Inhibitor"/>
    <property type="match status" value="2"/>
</dbReference>